<dbReference type="InterPro" id="IPR036249">
    <property type="entry name" value="Thioredoxin-like_sf"/>
</dbReference>
<evidence type="ECO:0000313" key="3">
    <source>
        <dbReference type="EMBL" id="MCK9688406.1"/>
    </source>
</evidence>
<evidence type="ECO:0000313" key="4">
    <source>
        <dbReference type="Proteomes" id="UP001139353"/>
    </source>
</evidence>
<comment type="caution">
    <text evidence="3">The sequence shown here is derived from an EMBL/GenBank/DDBJ whole genome shotgun (WGS) entry which is preliminary data.</text>
</comment>
<feature type="region of interest" description="Disordered" evidence="1">
    <location>
        <begin position="1"/>
        <end position="24"/>
    </location>
</feature>
<keyword evidence="2" id="KW-0472">Membrane</keyword>
<gene>
    <name evidence="3" type="ORF">LPC04_22080</name>
</gene>
<dbReference type="Proteomes" id="UP001139353">
    <property type="component" value="Unassembled WGS sequence"/>
</dbReference>
<feature type="transmembrane region" description="Helical" evidence="2">
    <location>
        <begin position="41"/>
        <end position="64"/>
    </location>
</feature>
<reference evidence="3" key="1">
    <citation type="submission" date="2021-11" db="EMBL/GenBank/DDBJ databases">
        <title>BS-T2-15 a new species belonging to the Comamonadaceae family isolated from the soil of a French oak forest.</title>
        <authorList>
            <person name="Mieszkin S."/>
            <person name="Alain K."/>
        </authorList>
    </citation>
    <scope>NUCLEOTIDE SEQUENCE</scope>
    <source>
        <strain evidence="3">BS-T2-15</strain>
    </source>
</reference>
<dbReference type="SUPFAM" id="SSF52833">
    <property type="entry name" value="Thioredoxin-like"/>
    <property type="match status" value="1"/>
</dbReference>
<evidence type="ECO:0008006" key="5">
    <source>
        <dbReference type="Google" id="ProtNLM"/>
    </source>
</evidence>
<sequence length="237" mass="26231">MKPTPSDDPKATGPESLTFTLHDTPAPMRDYSAAQSRRGRITMLVILFACALPVIASYFTYYVIRPGGRTNYATLIEPQRPLPSLDAVPAQDMNGHSVPLTTLKGQWLMIVVAPAGCGKLCESNLFLQRQLREMMGAERDRIQKVWLVDSSEAVEPALAAAVAAPPAVATYRVERSALAGWLEPEAHHQLEESLYIVDPLGNWMMRTPANPDPVKLKKDVDKLLRASAWWNRAKDTP</sequence>
<keyword evidence="2" id="KW-1133">Transmembrane helix</keyword>
<keyword evidence="4" id="KW-1185">Reference proteome</keyword>
<evidence type="ECO:0000256" key="1">
    <source>
        <dbReference type="SAM" id="MobiDB-lite"/>
    </source>
</evidence>
<protein>
    <recommendedName>
        <fullName evidence="5">Cytochrome oxidase Cu insertion factor, SCO1/SenC/PrrC family</fullName>
    </recommendedName>
</protein>
<proteinExistence type="predicted"/>
<name>A0A9X1YLZ4_9BURK</name>
<evidence type="ECO:0000256" key="2">
    <source>
        <dbReference type="SAM" id="Phobius"/>
    </source>
</evidence>
<accession>A0A9X1YLZ4</accession>
<dbReference type="RefSeq" id="WP_275684446.1">
    <property type="nucleotide sequence ID" value="NZ_JAJLJH010000008.1"/>
</dbReference>
<dbReference type="EMBL" id="JAJLJH010000008">
    <property type="protein sequence ID" value="MCK9688406.1"/>
    <property type="molecule type" value="Genomic_DNA"/>
</dbReference>
<keyword evidence="2" id="KW-0812">Transmembrane</keyword>
<dbReference type="AlphaFoldDB" id="A0A9X1YLZ4"/>
<organism evidence="3 4">
    <name type="scientific">Scleromatobacter humisilvae</name>
    <dbReference type="NCBI Taxonomy" id="2897159"/>
    <lineage>
        <taxon>Bacteria</taxon>
        <taxon>Pseudomonadati</taxon>
        <taxon>Pseudomonadota</taxon>
        <taxon>Betaproteobacteria</taxon>
        <taxon>Burkholderiales</taxon>
        <taxon>Sphaerotilaceae</taxon>
        <taxon>Scleromatobacter</taxon>
    </lineage>
</organism>
<feature type="compositionally biased region" description="Basic and acidic residues" evidence="1">
    <location>
        <begin position="1"/>
        <end position="10"/>
    </location>
</feature>